<sequence length="294" mass="31541">MEMTKLSTEQRNENSLHIDQMSASEMVKVMNGEDKKVALAVENALSNIAEAIEQAAARFNNGGRLIYIGAGTSGRLGALDAIELTPTYGVPPERAFGILAGGTEAMYTAIEGAEDSEELAVSDLEKVKLDKADILIAIAASGRTPYALSALTYGNKVGALTISITCTAHNVMSQEAQVAIEAVVGPEVVTGSTRMKAGTAQKMILNMLSTGVMIKSGKVYQNLMVNVQATNHKLMERSISILTQALEIDKSAATALFEDAGKKVNVAIVMYEQKLDRESAETYLRENNDHIIRK</sequence>
<dbReference type="GO" id="GO:0097367">
    <property type="term" value="F:carbohydrate derivative binding"/>
    <property type="evidence" value="ECO:0007669"/>
    <property type="project" value="InterPro"/>
</dbReference>
<comment type="catalytic activity">
    <reaction evidence="3">
        <text>N-acetyl-D-muramate 6-phosphate + H2O = N-acetyl-D-glucosamine 6-phosphate + (R)-lactate</text>
        <dbReference type="Rhea" id="RHEA:26410"/>
        <dbReference type="ChEBI" id="CHEBI:15377"/>
        <dbReference type="ChEBI" id="CHEBI:16004"/>
        <dbReference type="ChEBI" id="CHEBI:57513"/>
        <dbReference type="ChEBI" id="CHEBI:58722"/>
        <dbReference type="EC" id="4.2.1.126"/>
    </reaction>
</comment>
<feature type="active site" description="Proton donor" evidence="3">
    <location>
        <position position="83"/>
    </location>
</feature>
<dbReference type="GO" id="GO:0016803">
    <property type="term" value="F:ether hydrolase activity"/>
    <property type="evidence" value="ECO:0007669"/>
    <property type="project" value="TreeGrafter"/>
</dbReference>
<dbReference type="GO" id="GO:0016835">
    <property type="term" value="F:carbon-oxygen lyase activity"/>
    <property type="evidence" value="ECO:0007669"/>
    <property type="project" value="UniProtKB-UniRule"/>
</dbReference>
<dbReference type="Proteomes" id="UP000448762">
    <property type="component" value="Unassembled WGS sequence"/>
</dbReference>
<dbReference type="FunFam" id="3.40.50.10490:FF:000014">
    <property type="entry name" value="N-acetylmuramic acid 6-phosphate etherase"/>
    <property type="match status" value="1"/>
</dbReference>
<dbReference type="Gene3D" id="1.10.8.1080">
    <property type="match status" value="1"/>
</dbReference>
<comment type="caution">
    <text evidence="5">The sequence shown here is derived from an EMBL/GenBank/DDBJ whole genome shotgun (WGS) entry which is preliminary data.</text>
</comment>
<dbReference type="Gene3D" id="3.40.50.10490">
    <property type="entry name" value="Glucose-6-phosphate isomerase like protein, domain 1"/>
    <property type="match status" value="1"/>
</dbReference>
<dbReference type="PANTHER" id="PTHR10088">
    <property type="entry name" value="GLUCOKINASE REGULATORY PROTEIN"/>
    <property type="match status" value="1"/>
</dbReference>
<evidence type="ECO:0000256" key="3">
    <source>
        <dbReference type="HAMAP-Rule" id="MF_00068"/>
    </source>
</evidence>
<gene>
    <name evidence="3 5" type="primary">murQ</name>
    <name evidence="5" type="ORF">DTX73_09645</name>
</gene>
<keyword evidence="1 3" id="KW-0456">Lyase</keyword>
<dbReference type="GO" id="GO:0046348">
    <property type="term" value="P:amino sugar catabolic process"/>
    <property type="evidence" value="ECO:0007669"/>
    <property type="project" value="InterPro"/>
</dbReference>
<comment type="similarity">
    <text evidence="3">Belongs to the GCKR-like family. MurNAc-6-P etherase subfamily.</text>
</comment>
<evidence type="ECO:0000256" key="2">
    <source>
        <dbReference type="ARBA" id="ARBA00023277"/>
    </source>
</evidence>
<dbReference type="NCBIfam" id="NF009222">
    <property type="entry name" value="PRK12570.1"/>
    <property type="match status" value="1"/>
</dbReference>
<dbReference type="NCBIfam" id="TIGR00274">
    <property type="entry name" value="N-acetylmuramic acid 6-phosphate etherase"/>
    <property type="match status" value="1"/>
</dbReference>
<dbReference type="PANTHER" id="PTHR10088:SF4">
    <property type="entry name" value="GLUCOKINASE REGULATORY PROTEIN"/>
    <property type="match status" value="1"/>
</dbReference>
<protein>
    <recommendedName>
        <fullName evidence="3">N-acetylmuramic acid 6-phosphate etherase</fullName>
        <shortName evidence="3">MurNAc-6-P etherase</shortName>
        <ecNumber evidence="3">4.2.1.126</ecNumber>
    </recommendedName>
    <alternativeName>
        <fullName evidence="3">N-acetylmuramic acid 6-phosphate hydrolase</fullName>
    </alternativeName>
    <alternativeName>
        <fullName evidence="3">N-acetylmuramic acid 6-phosphate lyase</fullName>
    </alternativeName>
</protein>
<dbReference type="InterPro" id="IPR046348">
    <property type="entry name" value="SIS_dom_sf"/>
</dbReference>
<dbReference type="RefSeq" id="WP_010733075.1">
    <property type="nucleotide sequence ID" value="NZ_JADBBV010000005.1"/>
</dbReference>
<dbReference type="Pfam" id="PF22645">
    <property type="entry name" value="GKRP_SIS_N"/>
    <property type="match status" value="1"/>
</dbReference>
<dbReference type="EMBL" id="QOVC01000007">
    <property type="protein sequence ID" value="KAA0689998.1"/>
    <property type="molecule type" value="Genomic_DNA"/>
</dbReference>
<comment type="function">
    <text evidence="3">Specifically catalyzes the cleavage of the D-lactyl ether substituent of MurNAc 6-phosphate, producing GlcNAc 6-phosphate and D-lactate.</text>
</comment>
<dbReference type="CDD" id="cd05007">
    <property type="entry name" value="SIS_Etherase"/>
    <property type="match status" value="1"/>
</dbReference>
<evidence type="ECO:0000313" key="6">
    <source>
        <dbReference type="Proteomes" id="UP000448762"/>
    </source>
</evidence>
<dbReference type="NCBIfam" id="NF003915">
    <property type="entry name" value="PRK05441.1"/>
    <property type="match status" value="1"/>
</dbReference>
<evidence type="ECO:0000259" key="4">
    <source>
        <dbReference type="PROSITE" id="PS51464"/>
    </source>
</evidence>
<evidence type="ECO:0000313" key="5">
    <source>
        <dbReference type="EMBL" id="KAA0689998.1"/>
    </source>
</evidence>
<comment type="pathway">
    <text evidence="3">Amino-sugar metabolism; N-acetylmuramate degradation.</text>
</comment>
<organism evidence="5 6">
    <name type="scientific">Enterococcus faecium</name>
    <name type="common">Streptococcus faecium</name>
    <dbReference type="NCBI Taxonomy" id="1352"/>
    <lineage>
        <taxon>Bacteria</taxon>
        <taxon>Bacillati</taxon>
        <taxon>Bacillota</taxon>
        <taxon>Bacilli</taxon>
        <taxon>Lactobacillales</taxon>
        <taxon>Enterococcaceae</taxon>
        <taxon>Enterococcus</taxon>
    </lineage>
</organism>
<accession>A0A7V7GLX9</accession>
<comment type="subunit">
    <text evidence="3">Homodimer.</text>
</comment>
<dbReference type="AlphaFoldDB" id="A0A7V7GLX9"/>
<dbReference type="PROSITE" id="PS01272">
    <property type="entry name" value="GCKR"/>
    <property type="match status" value="1"/>
</dbReference>
<dbReference type="InterPro" id="IPR001347">
    <property type="entry name" value="SIS_dom"/>
</dbReference>
<dbReference type="EC" id="4.2.1.126" evidence="3"/>
<dbReference type="SUPFAM" id="SSF53697">
    <property type="entry name" value="SIS domain"/>
    <property type="match status" value="1"/>
</dbReference>
<dbReference type="PROSITE" id="PS51464">
    <property type="entry name" value="SIS"/>
    <property type="match status" value="1"/>
</dbReference>
<name>A0A7V7GLX9_ENTFC</name>
<dbReference type="UniPathway" id="UPA00342"/>
<dbReference type="GO" id="GO:0097173">
    <property type="term" value="P:N-acetylmuramic acid catabolic process"/>
    <property type="evidence" value="ECO:0007669"/>
    <property type="project" value="UniProtKB-UniPathway"/>
</dbReference>
<feature type="active site" evidence="3">
    <location>
        <position position="114"/>
    </location>
</feature>
<comment type="miscellaneous">
    <text evidence="3">A lyase-type mechanism (elimination/hydration) is suggested for the cleavage of the lactyl ether bond of MurNAc 6-phosphate, with the formation of an alpha,beta-unsaturated aldehyde intermediate with (E)-stereochemistry, followed by the syn addition of water to give product.</text>
</comment>
<feature type="domain" description="SIS" evidence="4">
    <location>
        <begin position="55"/>
        <end position="218"/>
    </location>
</feature>
<dbReference type="InterPro" id="IPR005486">
    <property type="entry name" value="Glucokinase_regulatory_CS"/>
</dbReference>
<dbReference type="GO" id="GO:0009254">
    <property type="term" value="P:peptidoglycan turnover"/>
    <property type="evidence" value="ECO:0007669"/>
    <property type="project" value="TreeGrafter"/>
</dbReference>
<reference evidence="5 6" key="1">
    <citation type="submission" date="2018-07" db="EMBL/GenBank/DDBJ databases">
        <title>High quality draft genome sequencing of Enterococcus faecium exhibiting probiotic potential isolated from mucus of freshwater fish.</title>
        <authorList>
            <person name="El-Jeni R."/>
            <person name="Ghedira K."/>
            <person name="Abdelhak S."/>
            <person name="El-Bour M."/>
            <person name="Bouhaouala-Zahar B."/>
        </authorList>
    </citation>
    <scope>NUCLEOTIDE SEQUENCE [LARGE SCALE GENOMIC DNA]</scope>
    <source>
        <strain evidence="5 6">R.A73</strain>
    </source>
</reference>
<keyword evidence="2 3" id="KW-0119">Carbohydrate metabolism</keyword>
<dbReference type="InterPro" id="IPR005488">
    <property type="entry name" value="Etherase_MurQ"/>
</dbReference>
<dbReference type="HAMAP" id="MF_00068">
    <property type="entry name" value="MurQ"/>
    <property type="match status" value="1"/>
</dbReference>
<evidence type="ECO:0000256" key="1">
    <source>
        <dbReference type="ARBA" id="ARBA00023239"/>
    </source>
</evidence>
<proteinExistence type="inferred from homology"/>
<dbReference type="InterPro" id="IPR040190">
    <property type="entry name" value="MURQ/GCKR"/>
</dbReference>